<evidence type="ECO:0000256" key="10">
    <source>
        <dbReference type="ARBA" id="ARBA00023065"/>
    </source>
</evidence>
<evidence type="ECO:0000256" key="13">
    <source>
        <dbReference type="RuleBase" id="RU362010"/>
    </source>
</evidence>
<reference evidence="14 15" key="1">
    <citation type="submission" date="2020-10" db="EMBL/GenBank/DDBJ databases">
        <title>The genome sequence of Chitinilyticum litopenaei 4Y14.</title>
        <authorList>
            <person name="Liu Y."/>
        </authorList>
    </citation>
    <scope>NUCLEOTIDE SEQUENCE [LARGE SCALE GENOMIC DNA]</scope>
    <source>
        <strain evidence="14 15">4Y14</strain>
    </source>
</reference>
<dbReference type="InterPro" id="IPR045861">
    <property type="entry name" value="CorA_cytoplasmic_dom"/>
</dbReference>
<dbReference type="GO" id="GO:0015099">
    <property type="term" value="F:nickel cation transmembrane transporter activity"/>
    <property type="evidence" value="ECO:0007669"/>
    <property type="project" value="TreeGrafter"/>
</dbReference>
<dbReference type="InterPro" id="IPR050829">
    <property type="entry name" value="CorA_MIT"/>
</dbReference>
<dbReference type="CDD" id="cd12835">
    <property type="entry name" value="EcCorA-like_1"/>
    <property type="match status" value="1"/>
</dbReference>
<keyword evidence="11 13" id="KW-0472">Membrane</keyword>
<evidence type="ECO:0000256" key="8">
    <source>
        <dbReference type="ARBA" id="ARBA00022842"/>
    </source>
</evidence>
<keyword evidence="15" id="KW-1185">Reference proteome</keyword>
<keyword evidence="10 13" id="KW-0406">Ion transport</keyword>
<evidence type="ECO:0000256" key="1">
    <source>
        <dbReference type="ARBA" id="ARBA00004429"/>
    </source>
</evidence>
<dbReference type="Gene3D" id="1.20.58.340">
    <property type="entry name" value="Magnesium transport protein CorA, transmembrane region"/>
    <property type="match status" value="1"/>
</dbReference>
<dbReference type="Gene3D" id="3.30.460.20">
    <property type="entry name" value="CorA soluble domain-like"/>
    <property type="match status" value="1"/>
</dbReference>
<evidence type="ECO:0000313" key="14">
    <source>
        <dbReference type="EMBL" id="MBE9609147.1"/>
    </source>
</evidence>
<dbReference type="PANTHER" id="PTHR47685">
    <property type="entry name" value="MAGNESIUM TRANSPORT PROTEIN CORA"/>
    <property type="match status" value="1"/>
</dbReference>
<dbReference type="PANTHER" id="PTHR47685:SF1">
    <property type="entry name" value="MAGNESIUM TRANSPORT PROTEIN CORA"/>
    <property type="match status" value="1"/>
</dbReference>
<sequence length="320" mass="36571">MLNAFVLSAGRLMQVPALTPDDLKRPEVLWVDMVDPTDEERELVQRVFRLELPEDEELLDLEESARCYMDDNGLHISSFFLHNDGEESSNVTVSFLLNEGRLLTIRQEELAVIRLFRLRARVQPGFVTTAQDILLAIYDAAVEYDADVLEEIYAKLDEVSRRVLDRTREMTDELMGEALAELAGHEDTNGKVRLDLMDTRRALSFLLRSRTLGSEQENNLREILRDLESLNNHSAFLFEKINFLMDAVMGLINLAQNKIIKIFSIASVVFLPPTLVASIYGMNFAHMPELAETWGYPAALVLMVISGIAPYWFFKRKGWL</sequence>
<keyword evidence="7 13" id="KW-0812">Transmembrane</keyword>
<dbReference type="RefSeq" id="WP_194115663.1">
    <property type="nucleotide sequence ID" value="NZ_JADFUA010000003.1"/>
</dbReference>
<keyword evidence="5 13" id="KW-1003">Cell membrane</keyword>
<evidence type="ECO:0000256" key="7">
    <source>
        <dbReference type="ARBA" id="ARBA00022692"/>
    </source>
</evidence>
<dbReference type="AlphaFoldDB" id="A0A8J7FK75"/>
<evidence type="ECO:0000256" key="9">
    <source>
        <dbReference type="ARBA" id="ARBA00022989"/>
    </source>
</evidence>
<feature type="transmembrane region" description="Helical" evidence="13">
    <location>
        <begin position="259"/>
        <end position="282"/>
    </location>
</feature>
<organism evidence="14 15">
    <name type="scientific">Chitinilyticum piscinae</name>
    <dbReference type="NCBI Taxonomy" id="2866724"/>
    <lineage>
        <taxon>Bacteria</taxon>
        <taxon>Pseudomonadati</taxon>
        <taxon>Pseudomonadota</taxon>
        <taxon>Betaproteobacteria</taxon>
        <taxon>Neisseriales</taxon>
        <taxon>Chitinibacteraceae</taxon>
        <taxon>Chitinilyticum</taxon>
    </lineage>
</organism>
<dbReference type="InterPro" id="IPR002523">
    <property type="entry name" value="MgTranspt_CorA/ZnTranspt_ZntB"/>
</dbReference>
<evidence type="ECO:0000256" key="5">
    <source>
        <dbReference type="ARBA" id="ARBA00022475"/>
    </source>
</evidence>
<dbReference type="NCBIfam" id="TIGR00383">
    <property type="entry name" value="corA"/>
    <property type="match status" value="1"/>
</dbReference>
<comment type="function">
    <text evidence="13">Mediates influx of magnesium ions.</text>
</comment>
<evidence type="ECO:0000313" key="15">
    <source>
        <dbReference type="Proteomes" id="UP000604481"/>
    </source>
</evidence>
<protein>
    <recommendedName>
        <fullName evidence="3 13">Magnesium transport protein CorA</fullName>
    </recommendedName>
</protein>
<evidence type="ECO:0000256" key="11">
    <source>
        <dbReference type="ARBA" id="ARBA00023136"/>
    </source>
</evidence>
<comment type="caution">
    <text evidence="14">The sequence shown here is derived from an EMBL/GenBank/DDBJ whole genome shotgun (WGS) entry which is preliminary data.</text>
</comment>
<dbReference type="InterPro" id="IPR004488">
    <property type="entry name" value="Mg/Co-transport_prot_CorA"/>
</dbReference>
<dbReference type="GO" id="GO:0005886">
    <property type="term" value="C:plasma membrane"/>
    <property type="evidence" value="ECO:0007669"/>
    <property type="project" value="UniProtKB-SubCell"/>
</dbReference>
<dbReference type="GO" id="GO:0015087">
    <property type="term" value="F:cobalt ion transmembrane transporter activity"/>
    <property type="evidence" value="ECO:0007669"/>
    <property type="project" value="UniProtKB-UniRule"/>
</dbReference>
<evidence type="ECO:0000256" key="2">
    <source>
        <dbReference type="ARBA" id="ARBA00009765"/>
    </source>
</evidence>
<comment type="similarity">
    <text evidence="2 13">Belongs to the CorA metal ion transporter (MIT) (TC 1.A.35) family.</text>
</comment>
<comment type="subcellular location">
    <subcellularLocation>
        <location evidence="1">Cell inner membrane</location>
        <topology evidence="1">Multi-pass membrane protein</topology>
    </subcellularLocation>
    <subcellularLocation>
        <location evidence="13">Membrane</location>
        <topology evidence="13">Multi-pass membrane protein</topology>
    </subcellularLocation>
</comment>
<gene>
    <name evidence="13 14" type="primary">corA</name>
    <name evidence="14" type="ORF">INR99_07285</name>
</gene>
<accession>A0A8J7FK75</accession>
<name>A0A8J7FK75_9NEIS</name>
<keyword evidence="8 13" id="KW-0460">Magnesium</keyword>
<dbReference type="SUPFAM" id="SSF144083">
    <property type="entry name" value="Magnesium transport protein CorA, transmembrane region"/>
    <property type="match status" value="1"/>
</dbReference>
<feature type="transmembrane region" description="Helical" evidence="13">
    <location>
        <begin position="294"/>
        <end position="314"/>
    </location>
</feature>
<dbReference type="EMBL" id="JADFUA010000003">
    <property type="protein sequence ID" value="MBE9609147.1"/>
    <property type="molecule type" value="Genomic_DNA"/>
</dbReference>
<dbReference type="SUPFAM" id="SSF143865">
    <property type="entry name" value="CorA soluble domain-like"/>
    <property type="match status" value="1"/>
</dbReference>
<proteinExistence type="inferred from homology"/>
<evidence type="ECO:0000256" key="4">
    <source>
        <dbReference type="ARBA" id="ARBA00022448"/>
    </source>
</evidence>
<comment type="catalytic activity">
    <reaction evidence="12">
        <text>Mg(2+)(in) = Mg(2+)(out)</text>
        <dbReference type="Rhea" id="RHEA:29827"/>
        <dbReference type="ChEBI" id="CHEBI:18420"/>
    </reaction>
</comment>
<evidence type="ECO:0000256" key="6">
    <source>
        <dbReference type="ARBA" id="ARBA00022519"/>
    </source>
</evidence>
<keyword evidence="9 13" id="KW-1133">Transmembrane helix</keyword>
<dbReference type="FunFam" id="1.20.58.340:FF:000001">
    <property type="entry name" value="Magnesium transport protein CorA"/>
    <property type="match status" value="1"/>
</dbReference>
<evidence type="ECO:0000256" key="12">
    <source>
        <dbReference type="ARBA" id="ARBA00034269"/>
    </source>
</evidence>
<evidence type="ECO:0000256" key="3">
    <source>
        <dbReference type="ARBA" id="ARBA00019439"/>
    </source>
</evidence>
<dbReference type="Proteomes" id="UP000604481">
    <property type="component" value="Unassembled WGS sequence"/>
</dbReference>
<dbReference type="Pfam" id="PF01544">
    <property type="entry name" value="CorA"/>
    <property type="match status" value="1"/>
</dbReference>
<keyword evidence="6" id="KW-0997">Cell inner membrane</keyword>
<dbReference type="GO" id="GO:0015095">
    <property type="term" value="F:magnesium ion transmembrane transporter activity"/>
    <property type="evidence" value="ECO:0007669"/>
    <property type="project" value="UniProtKB-UniRule"/>
</dbReference>
<keyword evidence="4 13" id="KW-0813">Transport</keyword>
<dbReference type="InterPro" id="IPR045863">
    <property type="entry name" value="CorA_TM1_TM2"/>
</dbReference>